<gene>
    <name evidence="5" type="primary">WBGene00100477</name>
</gene>
<reference evidence="6" key="1">
    <citation type="journal article" date="2008" name="Nat. Genet.">
        <title>The Pristionchus pacificus genome provides a unique perspective on nematode lifestyle and parasitism.</title>
        <authorList>
            <person name="Dieterich C."/>
            <person name="Clifton S.W."/>
            <person name="Schuster L.N."/>
            <person name="Chinwalla A."/>
            <person name="Delehaunty K."/>
            <person name="Dinkelacker I."/>
            <person name="Fulton L."/>
            <person name="Fulton R."/>
            <person name="Godfrey J."/>
            <person name="Minx P."/>
            <person name="Mitreva M."/>
            <person name="Roeseler W."/>
            <person name="Tian H."/>
            <person name="Witte H."/>
            <person name="Yang S.P."/>
            <person name="Wilson R.K."/>
            <person name="Sommer R.J."/>
        </authorList>
    </citation>
    <scope>NUCLEOTIDE SEQUENCE [LARGE SCALE GENOMIC DNA]</scope>
    <source>
        <strain evidence="6">PS312</strain>
    </source>
</reference>
<dbReference type="AlphaFoldDB" id="A0A8R1YB10"/>
<dbReference type="SUPFAM" id="SSF48508">
    <property type="entry name" value="Nuclear receptor ligand-binding domain"/>
    <property type="match status" value="1"/>
</dbReference>
<dbReference type="Pfam" id="PF00104">
    <property type="entry name" value="Hormone_recep"/>
    <property type="match status" value="1"/>
</dbReference>
<sequence>MKSDASEQLLLLLDDIRSKTLRELHRYYIVDMKLTDFSTRLSNLMIVCDAVRESSTHFQEYCRTHVRRSRCCQIDAGADFVVVFCMNKSQFRGCTSAFSFF</sequence>
<evidence type="ECO:0000256" key="1">
    <source>
        <dbReference type="ARBA" id="ARBA00023015"/>
    </source>
</evidence>
<evidence type="ECO:0000313" key="6">
    <source>
        <dbReference type="Proteomes" id="UP000005239"/>
    </source>
</evidence>
<feature type="domain" description="NR LBD" evidence="4">
    <location>
        <begin position="6"/>
        <end position="61"/>
    </location>
</feature>
<evidence type="ECO:0000256" key="3">
    <source>
        <dbReference type="ARBA" id="ARBA00023170"/>
    </source>
</evidence>
<protein>
    <recommendedName>
        <fullName evidence="4">NR LBD domain-containing protein</fullName>
    </recommendedName>
</protein>
<evidence type="ECO:0000259" key="4">
    <source>
        <dbReference type="Pfam" id="PF00104"/>
    </source>
</evidence>
<evidence type="ECO:0000313" key="5">
    <source>
        <dbReference type="EnsemblMetazoa" id="PPA10923.1"/>
    </source>
</evidence>
<dbReference type="EnsemblMetazoa" id="PPA10923.1">
    <property type="protein sequence ID" value="PPA10923.1"/>
    <property type="gene ID" value="WBGene00100477"/>
</dbReference>
<keyword evidence="6" id="KW-1185">Reference proteome</keyword>
<name>A0A8R1YB10_PRIPA</name>
<reference evidence="5" key="2">
    <citation type="submission" date="2022-06" db="UniProtKB">
        <authorList>
            <consortium name="EnsemblMetazoa"/>
        </authorList>
    </citation>
    <scope>IDENTIFICATION</scope>
    <source>
        <strain evidence="5">PS312</strain>
    </source>
</reference>
<accession>A0A8R1YB10</accession>
<evidence type="ECO:0000256" key="2">
    <source>
        <dbReference type="ARBA" id="ARBA00023163"/>
    </source>
</evidence>
<keyword evidence="3" id="KW-0675">Receptor</keyword>
<keyword evidence="2" id="KW-0804">Transcription</keyword>
<dbReference type="InterPro" id="IPR035500">
    <property type="entry name" value="NHR-like_dom_sf"/>
</dbReference>
<organism evidence="5 6">
    <name type="scientific">Pristionchus pacificus</name>
    <name type="common">Parasitic nematode worm</name>
    <dbReference type="NCBI Taxonomy" id="54126"/>
    <lineage>
        <taxon>Eukaryota</taxon>
        <taxon>Metazoa</taxon>
        <taxon>Ecdysozoa</taxon>
        <taxon>Nematoda</taxon>
        <taxon>Chromadorea</taxon>
        <taxon>Rhabditida</taxon>
        <taxon>Rhabditina</taxon>
        <taxon>Diplogasteromorpha</taxon>
        <taxon>Diplogasteroidea</taxon>
        <taxon>Neodiplogasteridae</taxon>
        <taxon>Pristionchus</taxon>
    </lineage>
</organism>
<dbReference type="Proteomes" id="UP000005239">
    <property type="component" value="Unassembled WGS sequence"/>
</dbReference>
<keyword evidence="1" id="KW-0805">Transcription regulation</keyword>
<proteinExistence type="predicted"/>
<dbReference type="InterPro" id="IPR000536">
    <property type="entry name" value="Nucl_hrmn_rcpt_lig-bd"/>
</dbReference>